<dbReference type="EMBL" id="KQ972628">
    <property type="protein sequence ID" value="EFA13429.2"/>
    <property type="molecule type" value="Genomic_DNA"/>
</dbReference>
<organism evidence="1 2">
    <name type="scientific">Tribolium castaneum</name>
    <name type="common">Red flour beetle</name>
    <dbReference type="NCBI Taxonomy" id="7070"/>
    <lineage>
        <taxon>Eukaryota</taxon>
        <taxon>Metazoa</taxon>
        <taxon>Ecdysozoa</taxon>
        <taxon>Arthropoda</taxon>
        <taxon>Hexapoda</taxon>
        <taxon>Insecta</taxon>
        <taxon>Pterygota</taxon>
        <taxon>Neoptera</taxon>
        <taxon>Endopterygota</taxon>
        <taxon>Coleoptera</taxon>
        <taxon>Polyphaga</taxon>
        <taxon>Cucujiformia</taxon>
        <taxon>Tenebrionidae</taxon>
        <taxon>Tenebrionidae incertae sedis</taxon>
        <taxon>Tribolium</taxon>
    </lineage>
</organism>
<name>D7GYI7_TRICA</name>
<proteinExistence type="predicted"/>
<reference evidence="1 2" key="1">
    <citation type="journal article" date="2008" name="Nature">
        <title>The genome of the model beetle and pest Tribolium castaneum.</title>
        <authorList>
            <consortium name="Tribolium Genome Sequencing Consortium"/>
            <person name="Richards S."/>
            <person name="Gibbs R.A."/>
            <person name="Weinstock G.M."/>
            <person name="Brown S.J."/>
            <person name="Denell R."/>
            <person name="Beeman R.W."/>
            <person name="Gibbs R."/>
            <person name="Beeman R.W."/>
            <person name="Brown S.J."/>
            <person name="Bucher G."/>
            <person name="Friedrich M."/>
            <person name="Grimmelikhuijzen C.J."/>
            <person name="Klingler M."/>
            <person name="Lorenzen M."/>
            <person name="Richards S."/>
            <person name="Roth S."/>
            <person name="Schroder R."/>
            <person name="Tautz D."/>
            <person name="Zdobnov E.M."/>
            <person name="Muzny D."/>
            <person name="Gibbs R.A."/>
            <person name="Weinstock G.M."/>
            <person name="Attaway T."/>
            <person name="Bell S."/>
            <person name="Buhay C.J."/>
            <person name="Chandrabose M.N."/>
            <person name="Chavez D."/>
            <person name="Clerk-Blankenburg K.P."/>
            <person name="Cree A."/>
            <person name="Dao M."/>
            <person name="Davis C."/>
            <person name="Chacko J."/>
            <person name="Dinh H."/>
            <person name="Dugan-Rocha S."/>
            <person name="Fowler G."/>
            <person name="Garner T.T."/>
            <person name="Garnes J."/>
            <person name="Gnirke A."/>
            <person name="Hawes A."/>
            <person name="Hernandez J."/>
            <person name="Hines S."/>
            <person name="Holder M."/>
            <person name="Hume J."/>
            <person name="Jhangiani S.N."/>
            <person name="Joshi V."/>
            <person name="Khan Z.M."/>
            <person name="Jackson L."/>
            <person name="Kovar C."/>
            <person name="Kowis A."/>
            <person name="Lee S."/>
            <person name="Lewis L.R."/>
            <person name="Margolis J."/>
            <person name="Morgan M."/>
            <person name="Nazareth L.V."/>
            <person name="Nguyen N."/>
            <person name="Okwuonu G."/>
            <person name="Parker D."/>
            <person name="Richards S."/>
            <person name="Ruiz S.J."/>
            <person name="Santibanez J."/>
            <person name="Savard J."/>
            <person name="Scherer S.E."/>
            <person name="Schneider B."/>
            <person name="Sodergren E."/>
            <person name="Tautz D."/>
            <person name="Vattahil S."/>
            <person name="Villasana D."/>
            <person name="White C.S."/>
            <person name="Wright R."/>
            <person name="Park Y."/>
            <person name="Beeman R.W."/>
            <person name="Lord J."/>
            <person name="Oppert B."/>
            <person name="Lorenzen M."/>
            <person name="Brown S."/>
            <person name="Wang L."/>
            <person name="Savard J."/>
            <person name="Tautz D."/>
            <person name="Richards S."/>
            <person name="Weinstock G."/>
            <person name="Gibbs R.A."/>
            <person name="Liu Y."/>
            <person name="Worley K."/>
            <person name="Weinstock G."/>
            <person name="Elsik C.G."/>
            <person name="Reese J.T."/>
            <person name="Elhaik E."/>
            <person name="Landan G."/>
            <person name="Graur D."/>
            <person name="Arensburger P."/>
            <person name="Atkinson P."/>
            <person name="Beeman R.W."/>
            <person name="Beidler J."/>
            <person name="Brown S.J."/>
            <person name="Demuth J.P."/>
            <person name="Drury D.W."/>
            <person name="Du Y.Z."/>
            <person name="Fujiwara H."/>
            <person name="Lorenzen M."/>
            <person name="Maselli V."/>
            <person name="Osanai M."/>
            <person name="Park Y."/>
            <person name="Robertson H.M."/>
            <person name="Tu Z."/>
            <person name="Wang J.J."/>
            <person name="Wang S."/>
            <person name="Richards S."/>
            <person name="Song H."/>
            <person name="Zhang L."/>
            <person name="Sodergren E."/>
            <person name="Werner D."/>
            <person name="Stanke M."/>
            <person name="Morgenstern B."/>
            <person name="Solovyev V."/>
            <person name="Kosarev P."/>
            <person name="Brown G."/>
            <person name="Chen H.C."/>
            <person name="Ermolaeva O."/>
            <person name="Hlavina W."/>
            <person name="Kapustin Y."/>
            <person name="Kiryutin B."/>
            <person name="Kitts P."/>
            <person name="Maglott D."/>
            <person name="Pruitt K."/>
            <person name="Sapojnikov V."/>
            <person name="Souvorov A."/>
            <person name="Mackey A.J."/>
            <person name="Waterhouse R.M."/>
            <person name="Wyder S."/>
            <person name="Zdobnov E.M."/>
            <person name="Zdobnov E.M."/>
            <person name="Wyder S."/>
            <person name="Kriventseva E.V."/>
            <person name="Kadowaki T."/>
            <person name="Bork P."/>
            <person name="Aranda M."/>
            <person name="Bao R."/>
            <person name="Beermann A."/>
            <person name="Berns N."/>
            <person name="Bolognesi R."/>
            <person name="Bonneton F."/>
            <person name="Bopp D."/>
            <person name="Brown S.J."/>
            <person name="Bucher G."/>
            <person name="Butts T."/>
            <person name="Chaumot A."/>
            <person name="Denell R.E."/>
            <person name="Ferrier D.E."/>
            <person name="Friedrich M."/>
            <person name="Gordon C.M."/>
            <person name="Jindra M."/>
            <person name="Klingler M."/>
            <person name="Lan Q."/>
            <person name="Lattorff H.M."/>
            <person name="Laudet V."/>
            <person name="von Levetsow C."/>
            <person name="Liu Z."/>
            <person name="Lutz R."/>
            <person name="Lynch J.A."/>
            <person name="da Fonseca R.N."/>
            <person name="Posnien N."/>
            <person name="Reuter R."/>
            <person name="Roth S."/>
            <person name="Savard J."/>
            <person name="Schinko J.B."/>
            <person name="Schmitt C."/>
            <person name="Schoppmeier M."/>
            <person name="Schroder R."/>
            <person name="Shippy T.D."/>
            <person name="Simonnet F."/>
            <person name="Marques-Souza H."/>
            <person name="Tautz D."/>
            <person name="Tomoyasu Y."/>
            <person name="Trauner J."/>
            <person name="Van der Zee M."/>
            <person name="Vervoort M."/>
            <person name="Wittkopp N."/>
            <person name="Wimmer E.A."/>
            <person name="Yang X."/>
            <person name="Jones A.K."/>
            <person name="Sattelle D.B."/>
            <person name="Ebert P.R."/>
            <person name="Nelson D."/>
            <person name="Scott J.G."/>
            <person name="Beeman R.W."/>
            <person name="Muthukrishnan S."/>
            <person name="Kramer K.J."/>
            <person name="Arakane Y."/>
            <person name="Beeman R.W."/>
            <person name="Zhu Q."/>
            <person name="Hogenkamp D."/>
            <person name="Dixit R."/>
            <person name="Oppert B."/>
            <person name="Jiang H."/>
            <person name="Zou Z."/>
            <person name="Marshall J."/>
            <person name="Elpidina E."/>
            <person name="Vinokurov K."/>
            <person name="Oppert C."/>
            <person name="Zou Z."/>
            <person name="Evans J."/>
            <person name="Lu Z."/>
            <person name="Zhao P."/>
            <person name="Sumathipala N."/>
            <person name="Altincicek B."/>
            <person name="Vilcinskas A."/>
            <person name="Williams M."/>
            <person name="Hultmark D."/>
            <person name="Hetru C."/>
            <person name="Jiang H."/>
            <person name="Grimmelikhuijzen C.J."/>
            <person name="Hauser F."/>
            <person name="Cazzamali G."/>
            <person name="Williamson M."/>
            <person name="Park Y."/>
            <person name="Li B."/>
            <person name="Tanaka Y."/>
            <person name="Predel R."/>
            <person name="Neupert S."/>
            <person name="Schachtner J."/>
            <person name="Verleyen P."/>
            <person name="Raible F."/>
            <person name="Bork P."/>
            <person name="Friedrich M."/>
            <person name="Walden K.K."/>
            <person name="Robertson H.M."/>
            <person name="Angeli S."/>
            <person name="Foret S."/>
            <person name="Bucher G."/>
            <person name="Schuetz S."/>
            <person name="Maleszka R."/>
            <person name="Wimmer E.A."/>
            <person name="Beeman R.W."/>
            <person name="Lorenzen M."/>
            <person name="Tomoyasu Y."/>
            <person name="Miller S.C."/>
            <person name="Grossmann D."/>
            <person name="Bucher G."/>
        </authorList>
    </citation>
    <scope>NUCLEOTIDE SEQUENCE [LARGE SCALE GENOMIC DNA]</scope>
    <source>
        <strain evidence="1 2">Georgia GA2</strain>
    </source>
</reference>
<dbReference type="OMA" id="HECAHYL"/>
<sequence>MQQGLYICPETSRDIISFLEDDFSNSVKKIYLQVLVHYTKLNVHQVYETYSSNFDKRPSGTKTNIDNYFDSLIKEFVLKAQQEEAYNVIKVTSEEEIQVVRTALLSPSIRSGFQTCLNDIMGFSCTAEWIKVKIEKMQIYTLDNFKPLAGLRGACLIDGILICKGQLAEVPGTKNFEADAVTLAAHECAHYLGRMMDGNFNWSTPSGNIAERQQDLVFPSINLEAGRTMELIIFDKIQPDWRHSSENSAIQFLERLKVVETCPILRAEEHNTLNLKSRICSIVSFGIDIENQFIDFY</sequence>
<protein>
    <submittedName>
        <fullName evidence="1">Uncharacterized protein</fullName>
    </submittedName>
</protein>
<accession>D7GYI7</accession>
<reference evidence="1 2" key="2">
    <citation type="journal article" date="2010" name="Nucleic Acids Res.">
        <title>BeetleBase in 2010: revisions to provide comprehensive genomic information for Tribolium castaneum.</title>
        <authorList>
            <person name="Kim H.S."/>
            <person name="Murphy T."/>
            <person name="Xia J."/>
            <person name="Caragea D."/>
            <person name="Park Y."/>
            <person name="Beeman R.W."/>
            <person name="Lorenzen M.D."/>
            <person name="Butcher S."/>
            <person name="Manak J.R."/>
            <person name="Brown S.J."/>
        </authorList>
    </citation>
    <scope>NUCLEOTIDE SEQUENCE [LARGE SCALE GENOMIC DNA]</scope>
    <source>
        <strain evidence="1 2">Georgia GA2</strain>
    </source>
</reference>
<keyword evidence="2" id="KW-1185">Reference proteome</keyword>
<evidence type="ECO:0000313" key="2">
    <source>
        <dbReference type="Proteomes" id="UP000007266"/>
    </source>
</evidence>
<dbReference type="HOGENOM" id="CLU_1519803_0_0_1"/>
<evidence type="ECO:0000313" key="1">
    <source>
        <dbReference type="EMBL" id="EFA13429.2"/>
    </source>
</evidence>
<gene>
    <name evidence="1" type="primary">AUGUSTUS-3.0.2_06973</name>
    <name evidence="1" type="ORF">TcasGA2_TC006973</name>
</gene>
<dbReference type="Proteomes" id="UP000007266">
    <property type="component" value="Unassembled WGS sequence"/>
</dbReference>
<dbReference type="InParanoid" id="D7GYI7"/>
<dbReference type="AlphaFoldDB" id="D7GYI7"/>